<feature type="region of interest" description="Disordered" evidence="1">
    <location>
        <begin position="74"/>
        <end position="103"/>
    </location>
</feature>
<protein>
    <submittedName>
        <fullName evidence="2">Uncharacterized protein</fullName>
    </submittedName>
</protein>
<proteinExistence type="predicted"/>
<gene>
    <name evidence="2" type="ORF">M9Y10_037614</name>
</gene>
<evidence type="ECO:0000256" key="1">
    <source>
        <dbReference type="SAM" id="MobiDB-lite"/>
    </source>
</evidence>
<evidence type="ECO:0000313" key="2">
    <source>
        <dbReference type="EMBL" id="KAK8836677.1"/>
    </source>
</evidence>
<feature type="region of interest" description="Disordered" evidence="1">
    <location>
        <begin position="33"/>
        <end position="57"/>
    </location>
</feature>
<dbReference type="EMBL" id="JAPFFF010000064">
    <property type="protein sequence ID" value="KAK8836677.1"/>
    <property type="molecule type" value="Genomic_DNA"/>
</dbReference>
<accession>A0ABR2GRX2</accession>
<keyword evidence="3" id="KW-1185">Reference proteome</keyword>
<dbReference type="Proteomes" id="UP001470230">
    <property type="component" value="Unassembled WGS sequence"/>
</dbReference>
<name>A0ABR2GRX2_9EUKA</name>
<sequence length="165" mass="19326">MPFDNDKNSDLDDEFYYNQEEEEEEEYLELLDTSTDDEPVIIPNSDEEEEEEDIDSENDMCLQETYAFVISPNKKKGYTNDLSNKDQQNQEQKNIENENHSQKYRSHMAGAIRTHIYMNCMKVLCGKRIMVNATDINMMIIKLLLNATSGKNEQNYSMLIKLCLK</sequence>
<evidence type="ECO:0000313" key="3">
    <source>
        <dbReference type="Proteomes" id="UP001470230"/>
    </source>
</evidence>
<reference evidence="2 3" key="1">
    <citation type="submission" date="2024-04" db="EMBL/GenBank/DDBJ databases">
        <title>Tritrichomonas musculus Genome.</title>
        <authorList>
            <person name="Alves-Ferreira E."/>
            <person name="Grigg M."/>
            <person name="Lorenzi H."/>
            <person name="Galac M."/>
        </authorList>
    </citation>
    <scope>NUCLEOTIDE SEQUENCE [LARGE SCALE GENOMIC DNA]</scope>
    <source>
        <strain evidence="2 3">EAF2021</strain>
    </source>
</reference>
<organism evidence="2 3">
    <name type="scientific">Tritrichomonas musculus</name>
    <dbReference type="NCBI Taxonomy" id="1915356"/>
    <lineage>
        <taxon>Eukaryota</taxon>
        <taxon>Metamonada</taxon>
        <taxon>Parabasalia</taxon>
        <taxon>Tritrichomonadida</taxon>
        <taxon>Tritrichomonadidae</taxon>
        <taxon>Tritrichomonas</taxon>
    </lineage>
</organism>
<comment type="caution">
    <text evidence="2">The sequence shown here is derived from an EMBL/GenBank/DDBJ whole genome shotgun (WGS) entry which is preliminary data.</text>
</comment>